<dbReference type="PANTHER" id="PTHR34309">
    <property type="entry name" value="SLR1406 PROTEIN"/>
    <property type="match status" value="1"/>
</dbReference>
<evidence type="ECO:0000313" key="1">
    <source>
        <dbReference type="EMBL" id="CTQ32902.1"/>
    </source>
</evidence>
<gene>
    <name evidence="1" type="ORF">JAN5088_01676</name>
</gene>
<dbReference type="InterPro" id="IPR005624">
    <property type="entry name" value="PduO/GlcC-like"/>
</dbReference>
<organism evidence="1 2">
    <name type="scientific">Jannaschia rubra</name>
    <dbReference type="NCBI Taxonomy" id="282197"/>
    <lineage>
        <taxon>Bacteria</taxon>
        <taxon>Pseudomonadati</taxon>
        <taxon>Pseudomonadota</taxon>
        <taxon>Alphaproteobacteria</taxon>
        <taxon>Rhodobacterales</taxon>
        <taxon>Roseobacteraceae</taxon>
        <taxon>Jannaschia</taxon>
    </lineage>
</organism>
<dbReference type="AlphaFoldDB" id="A0A0M6XQE4"/>
<name>A0A0M6XQE4_9RHOB</name>
<proteinExistence type="predicted"/>
<dbReference type="Pfam" id="PF03928">
    <property type="entry name" value="HbpS-like"/>
    <property type="match status" value="1"/>
</dbReference>
<dbReference type="RefSeq" id="WP_055682353.1">
    <property type="nucleotide sequence ID" value="NZ_CXPG01000016.1"/>
</dbReference>
<evidence type="ECO:0008006" key="3">
    <source>
        <dbReference type="Google" id="ProtNLM"/>
    </source>
</evidence>
<protein>
    <recommendedName>
        <fullName evidence="3">GlcG protein</fullName>
    </recommendedName>
</protein>
<dbReference type="EMBL" id="CXPG01000016">
    <property type="protein sequence ID" value="CTQ32902.1"/>
    <property type="molecule type" value="Genomic_DNA"/>
</dbReference>
<evidence type="ECO:0000313" key="2">
    <source>
        <dbReference type="Proteomes" id="UP000048908"/>
    </source>
</evidence>
<dbReference type="InterPro" id="IPR052517">
    <property type="entry name" value="GlcG_carb_metab_protein"/>
</dbReference>
<accession>A0A0M6XQE4</accession>
<dbReference type="PANTHER" id="PTHR34309:SF10">
    <property type="entry name" value="SLR1406 PROTEIN"/>
    <property type="match status" value="1"/>
</dbReference>
<sequence length="142" mass="14364">MAELTLRHARQIIEATFAKGREMGLKPLTVIVVDAGGHVKAFERADDTAPGRFGIAHGKAHGAIMMGAGGRALMKRAEDQAYFIAAVNGVFGGALVPVPGGILIRDSEGAIRGAVGVTGDTSDNDAEAGLAGIEAAGLTGEA</sequence>
<dbReference type="STRING" id="282197.SAMN04488517_103442"/>
<dbReference type="Gene3D" id="3.30.450.150">
    <property type="entry name" value="Haem-degrading domain"/>
    <property type="match status" value="1"/>
</dbReference>
<keyword evidence="2" id="KW-1185">Reference proteome</keyword>
<dbReference type="SUPFAM" id="SSF143744">
    <property type="entry name" value="GlcG-like"/>
    <property type="match status" value="1"/>
</dbReference>
<dbReference type="OrthoDB" id="9815788at2"/>
<dbReference type="InterPro" id="IPR038084">
    <property type="entry name" value="PduO/GlcC-like_sf"/>
</dbReference>
<reference evidence="1 2" key="1">
    <citation type="submission" date="2015-07" db="EMBL/GenBank/DDBJ databases">
        <authorList>
            <person name="Noorani M."/>
        </authorList>
    </citation>
    <scope>NUCLEOTIDE SEQUENCE [LARGE SCALE GENOMIC DNA]</scope>
    <source>
        <strain evidence="1 2">CECT 5088</strain>
    </source>
</reference>
<dbReference type="Proteomes" id="UP000048908">
    <property type="component" value="Unassembled WGS sequence"/>
</dbReference>